<dbReference type="PANTHER" id="PTHR30163">
    <property type="entry name" value="MEMBRANE-BOUND LYTIC MUREIN TRANSGLYCOSYLASE B"/>
    <property type="match status" value="1"/>
</dbReference>
<gene>
    <name evidence="3" type="ORF">LQ327_17605</name>
</gene>
<evidence type="ECO:0000313" key="3">
    <source>
        <dbReference type="EMBL" id="MCD2195186.1"/>
    </source>
</evidence>
<accession>A0ABS8PA84</accession>
<reference evidence="3 4" key="1">
    <citation type="submission" date="2021-11" db="EMBL/GenBank/DDBJ databases">
        <title>Draft genome sequence of Actinomycetospora sp. SF1 isolated from the rhizosphere soil.</title>
        <authorList>
            <person name="Duangmal K."/>
            <person name="Chantavorakit T."/>
        </authorList>
    </citation>
    <scope>NUCLEOTIDE SEQUENCE [LARGE SCALE GENOMIC DNA]</scope>
    <source>
        <strain evidence="3 4">TBRC 5722</strain>
    </source>
</reference>
<evidence type="ECO:0000259" key="2">
    <source>
        <dbReference type="Pfam" id="PF13406"/>
    </source>
</evidence>
<keyword evidence="4" id="KW-1185">Reference proteome</keyword>
<keyword evidence="1" id="KW-0472">Membrane</keyword>
<dbReference type="PANTHER" id="PTHR30163:SF8">
    <property type="entry name" value="LYTIC MUREIN TRANSGLYCOSYLASE"/>
    <property type="match status" value="1"/>
</dbReference>
<dbReference type="Gene3D" id="1.10.530.10">
    <property type="match status" value="1"/>
</dbReference>
<dbReference type="Pfam" id="PF13406">
    <property type="entry name" value="SLT_2"/>
    <property type="match status" value="1"/>
</dbReference>
<comment type="caution">
    <text evidence="3">The sequence shown here is derived from an EMBL/GenBank/DDBJ whole genome shotgun (WGS) entry which is preliminary data.</text>
</comment>
<keyword evidence="1" id="KW-1133">Transmembrane helix</keyword>
<organism evidence="3 4">
    <name type="scientific">Actinomycetospora endophytica</name>
    <dbReference type="NCBI Taxonomy" id="2291215"/>
    <lineage>
        <taxon>Bacteria</taxon>
        <taxon>Bacillati</taxon>
        <taxon>Actinomycetota</taxon>
        <taxon>Actinomycetes</taxon>
        <taxon>Pseudonocardiales</taxon>
        <taxon>Pseudonocardiaceae</taxon>
        <taxon>Actinomycetospora</taxon>
    </lineage>
</organism>
<dbReference type="RefSeq" id="WP_230735980.1">
    <property type="nucleotide sequence ID" value="NZ_JAJNDB010000003.1"/>
</dbReference>
<feature type="domain" description="Transglycosylase SLT" evidence="2">
    <location>
        <begin position="173"/>
        <end position="217"/>
    </location>
</feature>
<dbReference type="SUPFAM" id="SSF53955">
    <property type="entry name" value="Lysozyme-like"/>
    <property type="match status" value="1"/>
</dbReference>
<dbReference type="InterPro" id="IPR031304">
    <property type="entry name" value="SLT_2"/>
</dbReference>
<evidence type="ECO:0000256" key="1">
    <source>
        <dbReference type="SAM" id="Phobius"/>
    </source>
</evidence>
<feature type="transmembrane region" description="Helical" evidence="1">
    <location>
        <begin position="14"/>
        <end position="34"/>
    </location>
</feature>
<evidence type="ECO:0000313" key="4">
    <source>
        <dbReference type="Proteomes" id="UP001199469"/>
    </source>
</evidence>
<dbReference type="InterPro" id="IPR043426">
    <property type="entry name" value="MltB-like"/>
</dbReference>
<dbReference type="CDD" id="cd13399">
    <property type="entry name" value="Slt35-like"/>
    <property type="match status" value="1"/>
</dbReference>
<keyword evidence="1" id="KW-0812">Transmembrane</keyword>
<name>A0ABS8PA84_9PSEU</name>
<dbReference type="Proteomes" id="UP001199469">
    <property type="component" value="Unassembled WGS sequence"/>
</dbReference>
<dbReference type="EMBL" id="JAJNDB010000003">
    <property type="protein sequence ID" value="MCD2195186.1"/>
    <property type="molecule type" value="Genomic_DNA"/>
</dbReference>
<dbReference type="InterPro" id="IPR023346">
    <property type="entry name" value="Lysozyme-like_dom_sf"/>
</dbReference>
<proteinExistence type="predicted"/>
<sequence>MTDRSASGLRSRDTALRLAVVLGVLSLAGAALFWGTHLLPDGGDTADVPALEVAPAPIVLGTVGQPAAATASVPGTAQLRSWAADLAGRTGIPPRALEAYGLAELVVGRLDPACHLSWVTVAGLARIESDHGRYHGSQVAPDGEVVPPVIGVPLDGTHGNESIAGPDGGSVRARGPLQFIPSTWATWGTDMHGTGRADVDNIDDAAVTAGRYLCADGRDVATGPGWTSAVLSYDASADYARRVFTAASAYASGTSP</sequence>
<protein>
    <submittedName>
        <fullName evidence="3">Lytic transglycosylase domain-containing protein</fullName>
    </submittedName>
</protein>